<accession>A0ABX8WXL5</accession>
<protein>
    <recommendedName>
        <fullName evidence="3">TIGR04255 family protein</fullName>
    </recommendedName>
</protein>
<keyword evidence="2" id="KW-1185">Reference proteome</keyword>
<name>A0ABX8WXL5_9CYAN</name>
<evidence type="ECO:0000313" key="1">
    <source>
        <dbReference type="EMBL" id="QYX30886.1"/>
    </source>
</evidence>
<dbReference type="Proteomes" id="UP000826540">
    <property type="component" value="Chromosome"/>
</dbReference>
<gene>
    <name evidence="1" type="ORF">K2F26_18785</name>
</gene>
<reference evidence="1 2" key="1">
    <citation type="journal article" date="2022" name="J. Am. Chem. Soc.">
        <title>Biosynthesis of Guanitoxin Enables Global Environmental Detection in Freshwater Cyanobacteria.</title>
        <authorList>
            <person name="Lima S.T."/>
            <person name="Fallon T.R."/>
            <person name="Cordoza J.L."/>
            <person name="Chekan J.R."/>
            <person name="Delbaje E."/>
            <person name="Hopiavuori A.R."/>
            <person name="Alvarenga D.O."/>
            <person name="Wood S.M."/>
            <person name="Luhavaya H."/>
            <person name="Baumgartner J.T."/>
            <person name="Dorr F.A."/>
            <person name="Etchegaray A."/>
            <person name="Pinto E."/>
            <person name="McKinnie S.M.K."/>
            <person name="Fiore M.F."/>
            <person name="Moore B.S."/>
        </authorList>
    </citation>
    <scope>NUCLEOTIDE SEQUENCE [LARGE SCALE GENOMIC DNA]</scope>
    <source>
        <strain evidence="1 2">ITEP-024</strain>
    </source>
</reference>
<sequence>MSKNFEIQELAIAITAKNLNHTVITPDFLKYTGIVPADWELAREPVFNNFVVQIFYKTGVGIVAQPNSITVVEATGTKPAAEIQVAKITHQLLEKLSQVEYERVGINPRGFVIFNSDAEAYQYIHGKLLAPGSWQEFESAKVNASLQLSYPLKRGILNLSINQANVQFPDKVAAAILFSGNFNYSLLGNTPAEKLQDLQTIIQNWQDSVKTFQKLLSDKFFPSSAAAPNNISVFPTTAKS</sequence>
<evidence type="ECO:0000313" key="2">
    <source>
        <dbReference type="Proteomes" id="UP000826540"/>
    </source>
</evidence>
<dbReference type="RefSeq" id="WP_220609007.1">
    <property type="nucleotide sequence ID" value="NZ_CP080598.1"/>
</dbReference>
<proteinExistence type="predicted"/>
<organism evidence="1 2">
    <name type="scientific">Sphaerospermopsis torques-reginae ITEP-024</name>
    <dbReference type="NCBI Taxonomy" id="984208"/>
    <lineage>
        <taxon>Bacteria</taxon>
        <taxon>Bacillati</taxon>
        <taxon>Cyanobacteriota</taxon>
        <taxon>Cyanophyceae</taxon>
        <taxon>Nostocales</taxon>
        <taxon>Aphanizomenonaceae</taxon>
        <taxon>Sphaerospermopsis</taxon>
        <taxon>Sphaerospermopsis torques-reginae</taxon>
    </lineage>
</organism>
<dbReference type="EMBL" id="CP080598">
    <property type="protein sequence ID" value="QYX30886.1"/>
    <property type="molecule type" value="Genomic_DNA"/>
</dbReference>
<evidence type="ECO:0008006" key="3">
    <source>
        <dbReference type="Google" id="ProtNLM"/>
    </source>
</evidence>